<feature type="region of interest" description="Disordered" evidence="4">
    <location>
        <begin position="875"/>
        <end position="896"/>
    </location>
</feature>
<dbReference type="InterPro" id="IPR036047">
    <property type="entry name" value="F-box-like_dom_sf"/>
</dbReference>
<feature type="compositionally biased region" description="Gly residues" evidence="4">
    <location>
        <begin position="881"/>
        <end position="890"/>
    </location>
</feature>
<evidence type="ECO:0000256" key="3">
    <source>
        <dbReference type="PROSITE-ProRule" id="PRU00433"/>
    </source>
</evidence>
<feature type="compositionally biased region" description="Gly residues" evidence="4">
    <location>
        <begin position="781"/>
        <end position="790"/>
    </location>
</feature>
<proteinExistence type="predicted"/>
<dbReference type="SMART" id="SM00558">
    <property type="entry name" value="JmjC"/>
    <property type="match status" value="1"/>
</dbReference>
<dbReference type="PROSITE" id="PS51184">
    <property type="entry name" value="JMJC"/>
    <property type="match status" value="1"/>
</dbReference>
<dbReference type="Pfam" id="PF02373">
    <property type="entry name" value="JmjC"/>
    <property type="match status" value="1"/>
</dbReference>
<dbReference type="GO" id="GO:0005737">
    <property type="term" value="C:cytoplasm"/>
    <property type="evidence" value="ECO:0007669"/>
    <property type="project" value="TreeGrafter"/>
</dbReference>
<dbReference type="GO" id="GO:0046872">
    <property type="term" value="F:metal ion binding"/>
    <property type="evidence" value="ECO:0007669"/>
    <property type="project" value="UniProtKB-KW"/>
</dbReference>
<feature type="compositionally biased region" description="Basic and acidic residues" evidence="4">
    <location>
        <begin position="795"/>
        <end position="809"/>
    </location>
</feature>
<dbReference type="EMBL" id="LSYV01000002">
    <property type="protein sequence ID" value="KXZ56197.1"/>
    <property type="molecule type" value="Genomic_DNA"/>
</dbReference>
<dbReference type="OrthoDB" id="424465at2759"/>
<evidence type="ECO:0000256" key="1">
    <source>
        <dbReference type="ARBA" id="ARBA00022723"/>
    </source>
</evidence>
<dbReference type="PANTHER" id="PTHR12480">
    <property type="entry name" value="ARGININE DEMETHYLASE AND LYSYL-HYDROXYLASE JMJD"/>
    <property type="match status" value="1"/>
</dbReference>
<keyword evidence="2 3" id="KW-0408">Iron</keyword>
<feature type="region of interest" description="Disordered" evidence="4">
    <location>
        <begin position="930"/>
        <end position="956"/>
    </location>
</feature>
<dbReference type="InterPro" id="IPR009056">
    <property type="entry name" value="Cyt_c-like_dom"/>
</dbReference>
<feature type="compositionally biased region" description="Low complexity" evidence="4">
    <location>
        <begin position="945"/>
        <end position="956"/>
    </location>
</feature>
<keyword evidence="3" id="KW-0349">Heme</keyword>
<comment type="caution">
    <text evidence="7">The sequence shown here is derived from an EMBL/GenBank/DDBJ whole genome shotgun (WGS) entry which is preliminary data.</text>
</comment>
<dbReference type="PROSITE" id="PS51007">
    <property type="entry name" value="CYTC"/>
    <property type="match status" value="1"/>
</dbReference>
<dbReference type="PANTHER" id="PTHR12480:SF35">
    <property type="entry name" value="TRANSCRIPTION FACTOR JUMONJI, JMJC DOMAIN-CONTAINING PROTEIN"/>
    <property type="match status" value="1"/>
</dbReference>
<evidence type="ECO:0000313" key="7">
    <source>
        <dbReference type="EMBL" id="KXZ56197.1"/>
    </source>
</evidence>
<organism evidence="7 8">
    <name type="scientific">Gonium pectorale</name>
    <name type="common">Green alga</name>
    <dbReference type="NCBI Taxonomy" id="33097"/>
    <lineage>
        <taxon>Eukaryota</taxon>
        <taxon>Viridiplantae</taxon>
        <taxon>Chlorophyta</taxon>
        <taxon>core chlorophytes</taxon>
        <taxon>Chlorophyceae</taxon>
        <taxon>CS clade</taxon>
        <taxon>Chlamydomonadales</taxon>
        <taxon>Volvocaceae</taxon>
        <taxon>Gonium</taxon>
    </lineage>
</organism>
<feature type="region of interest" description="Disordered" evidence="4">
    <location>
        <begin position="453"/>
        <end position="488"/>
    </location>
</feature>
<dbReference type="InterPro" id="IPR003347">
    <property type="entry name" value="JmjC_dom"/>
</dbReference>
<protein>
    <recommendedName>
        <fullName evidence="9">JmjC domain-containing protein</fullName>
    </recommendedName>
</protein>
<dbReference type="Proteomes" id="UP000075714">
    <property type="component" value="Unassembled WGS sequence"/>
</dbReference>
<dbReference type="SUPFAM" id="SSF51197">
    <property type="entry name" value="Clavaminate synthase-like"/>
    <property type="match status" value="1"/>
</dbReference>
<keyword evidence="1 3" id="KW-0479">Metal-binding</keyword>
<sequence length="1315" mass="136802">MQDSTQALDARLRVDGLGSLSVLHDHLISYITYLLDLEDVVRLGCVSRILRVFAHEEPLWLALSLKLHDEGLVEFKGDWRQTALAAYTARPVPQEVVQTAGRPLPPLTGLQSAFLYRRWYRCHVDVRGFTPPPDSAGVDVVPAGGMSPGEFLERFDRPSMPALLTGLQDKWPAHKWTLDALCAAFPTARFKVSKPHGGRALMTMPAYVDYMARQADEEPLYVFDPSFAEAAPGIRDLYEVPHVFDKDYFSVLGGGRPAFRWLVLGPARAGASWHVDPSLTSAWNALLSGGSRVRARRQRGGRARGGSTDCMRVPHPRRKRWALYPPHMPPPGVPLDDDGEEAGPGEDALSSLQWFLEVYPGLPPEKRPVEFVQEAGQVVFIPGGWWHAVLNLETAVAVTQNYVGDANLTRVVRYLADGSSSYAADTLAYHDPRVEVEAWIKRYPGLPVEEGWAGGCESSGSGSSRSESEWEQVVEGPAEERGKEEGPQFSARGLGLRALGSPPPAPVGCGAPSGGTWGDGTAGCCNGADTGSSESSVAVAEGGGVGAGGPGGLGMGEVASGSLDPHLDMDPDLDLEWAELAVWRRERLLGRWLRQLWEAEPSTRPVIEECVSRHLHGAAWREVLRAVASQQQQQPVPCSASANHAVGAASEATEDAANNTAGTGAAAAFAAKTGVGSGGESCLAAAAPGEPSPLDLIPVAGADALVFLYGDTAIKVFTHAVPATRSLMCALESYAPGLLLGSGSPASEQLAQLLPRPLACGALAARFTPRGRREGRCPGSEGSGDPGGAEDGLDGEGRGGRGARGEGEPAEEQRLLYMVQERLQANCTLLDYLPHLLTSGPTGHQRLGDVGEALGHAVSALHVAAAALAASPQGQLASGRRCGGSGGKGGITARSVQSAQDWEEAVHRRAVWHDREGSIWVSGLGCVSRAPGDEDDGSGAGADGGPSTSTAAAAAPAVPSAPVADGATASNAAILVGAPAEVPVDSPWWPFVSYLRRRRRVVLEELQYLEFPPWVQKQLSAYLPADPATLLGFGPAELGEAESVCVGATGAGRDMATGTDPRVAVAGGRGPAPPPGGPGVPPLLLHGDVTAANIVFRHPPPPVPSTLAVAGAKPNAQRPAPQQNGCHGKAGSAAGTPVAPVGGAVVAAPATTAAEWWPELQLVDFADAGHGDPLFELVSVSASCLGCHRPAMERFWSAYRTRIDVAKVWPARSSGGAGTASACGGGSSSSDGGPALSYVAMCYSLLHEEAEVMLDRLWSAAAREAGAAGVGEQGMGLGGAAVVVVGAGAVGGAAAPARDRTLEDLAAAVWGFLDA</sequence>
<dbReference type="SUPFAM" id="SSF81383">
    <property type="entry name" value="F-box domain"/>
    <property type="match status" value="1"/>
</dbReference>
<dbReference type="Gene3D" id="2.60.120.650">
    <property type="entry name" value="Cupin"/>
    <property type="match status" value="1"/>
</dbReference>
<accession>A0A150H219</accession>
<reference evidence="8" key="1">
    <citation type="journal article" date="2016" name="Nat. Commun.">
        <title>The Gonium pectorale genome demonstrates co-option of cell cycle regulation during the evolution of multicellularity.</title>
        <authorList>
            <person name="Hanschen E.R."/>
            <person name="Marriage T.N."/>
            <person name="Ferris P.J."/>
            <person name="Hamaji T."/>
            <person name="Toyoda A."/>
            <person name="Fujiyama A."/>
            <person name="Neme R."/>
            <person name="Noguchi H."/>
            <person name="Minakuchi Y."/>
            <person name="Suzuki M."/>
            <person name="Kawai-Toyooka H."/>
            <person name="Smith D.R."/>
            <person name="Sparks H."/>
            <person name="Anderson J."/>
            <person name="Bakaric R."/>
            <person name="Luria V."/>
            <person name="Karger A."/>
            <person name="Kirschner M.W."/>
            <person name="Durand P.M."/>
            <person name="Michod R.E."/>
            <person name="Nozaki H."/>
            <person name="Olson B.J."/>
        </authorList>
    </citation>
    <scope>NUCLEOTIDE SEQUENCE [LARGE SCALE GENOMIC DNA]</scope>
    <source>
        <strain evidence="8">NIES-2863</strain>
    </source>
</reference>
<evidence type="ECO:0000256" key="4">
    <source>
        <dbReference type="SAM" id="MobiDB-lite"/>
    </source>
</evidence>
<feature type="domain" description="Cytochrome c" evidence="5">
    <location>
        <begin position="1166"/>
        <end position="1315"/>
    </location>
</feature>
<feature type="region of interest" description="Disordered" evidence="4">
    <location>
        <begin position="324"/>
        <end position="343"/>
    </location>
</feature>
<dbReference type="GO" id="GO:0009055">
    <property type="term" value="F:electron transfer activity"/>
    <property type="evidence" value="ECO:0007669"/>
    <property type="project" value="InterPro"/>
</dbReference>
<evidence type="ECO:0000313" key="8">
    <source>
        <dbReference type="Proteomes" id="UP000075714"/>
    </source>
</evidence>
<keyword evidence="8" id="KW-1185">Reference proteome</keyword>
<dbReference type="InterPro" id="IPR050910">
    <property type="entry name" value="JMJD6_ArgDemeth/LysHydrox"/>
</dbReference>
<evidence type="ECO:0000256" key="2">
    <source>
        <dbReference type="ARBA" id="ARBA00023004"/>
    </source>
</evidence>
<dbReference type="STRING" id="33097.A0A150H219"/>
<evidence type="ECO:0008006" key="9">
    <source>
        <dbReference type="Google" id="ProtNLM"/>
    </source>
</evidence>
<feature type="compositionally biased region" description="Low complexity" evidence="4">
    <location>
        <begin position="453"/>
        <end position="465"/>
    </location>
</feature>
<gene>
    <name evidence="7" type="ORF">GPECTOR_1g170</name>
</gene>
<dbReference type="GO" id="GO:0020037">
    <property type="term" value="F:heme binding"/>
    <property type="evidence" value="ECO:0007669"/>
    <property type="project" value="InterPro"/>
</dbReference>
<feature type="region of interest" description="Disordered" evidence="4">
    <location>
        <begin position="771"/>
        <end position="809"/>
    </location>
</feature>
<feature type="domain" description="JmjC" evidence="6">
    <location>
        <begin position="229"/>
        <end position="419"/>
    </location>
</feature>
<name>A0A150H219_GONPE</name>
<evidence type="ECO:0000259" key="5">
    <source>
        <dbReference type="PROSITE" id="PS51007"/>
    </source>
</evidence>
<evidence type="ECO:0000259" key="6">
    <source>
        <dbReference type="PROSITE" id="PS51184"/>
    </source>
</evidence>